<proteinExistence type="predicted"/>
<accession>A0AA36AFY0</accession>
<dbReference type="AlphaFoldDB" id="A0AA36AFY0"/>
<sequence length="86" mass="9902">MIKRIKQQSQEIQDVAFKNLKYNALLPENVLYSMMKSDDLEVREAALKKIISIRKIENVGLKMKCVELQGCTIELMWAIPSRATFG</sequence>
<keyword evidence="2" id="KW-1185">Reference proteome</keyword>
<dbReference type="Proteomes" id="UP001162480">
    <property type="component" value="Chromosome 1"/>
</dbReference>
<reference evidence="1" key="1">
    <citation type="submission" date="2023-08" db="EMBL/GenBank/DDBJ databases">
        <authorList>
            <person name="Alioto T."/>
            <person name="Alioto T."/>
            <person name="Gomez Garrido J."/>
        </authorList>
    </citation>
    <scope>NUCLEOTIDE SEQUENCE</scope>
</reference>
<name>A0AA36AFY0_OCTVU</name>
<protein>
    <submittedName>
        <fullName evidence="1">Uncharacterized protein</fullName>
    </submittedName>
</protein>
<dbReference type="EMBL" id="OX597814">
    <property type="protein sequence ID" value="CAI9715420.1"/>
    <property type="molecule type" value="Genomic_DNA"/>
</dbReference>
<evidence type="ECO:0000313" key="2">
    <source>
        <dbReference type="Proteomes" id="UP001162480"/>
    </source>
</evidence>
<evidence type="ECO:0000313" key="1">
    <source>
        <dbReference type="EMBL" id="CAI9715420.1"/>
    </source>
</evidence>
<organism evidence="1 2">
    <name type="scientific">Octopus vulgaris</name>
    <name type="common">Common octopus</name>
    <dbReference type="NCBI Taxonomy" id="6645"/>
    <lineage>
        <taxon>Eukaryota</taxon>
        <taxon>Metazoa</taxon>
        <taxon>Spiralia</taxon>
        <taxon>Lophotrochozoa</taxon>
        <taxon>Mollusca</taxon>
        <taxon>Cephalopoda</taxon>
        <taxon>Coleoidea</taxon>
        <taxon>Octopodiformes</taxon>
        <taxon>Octopoda</taxon>
        <taxon>Incirrata</taxon>
        <taxon>Octopodidae</taxon>
        <taxon>Octopus</taxon>
    </lineage>
</organism>
<gene>
    <name evidence="1" type="ORF">OCTVUL_1B022644</name>
</gene>